<sequence length="107" mass="12059">MSPSQLEIKTRALGRLIKEETIYHDEVKEQEGVIASMKSADADEYEIKKQVEVLEDTKKMIPLLREKIQQSLESLEQFLKDYTGEDSLDSASANIATAKKVLSTNAQ</sequence>
<evidence type="ECO:0000313" key="5">
    <source>
        <dbReference type="EMBL" id="ODV76089.1"/>
    </source>
</evidence>
<dbReference type="EMBL" id="KV453925">
    <property type="protein sequence ID" value="ODV76089.1"/>
    <property type="molecule type" value="Genomic_DNA"/>
</dbReference>
<dbReference type="AlphaFoldDB" id="A0A0H5BZ59"/>
<reference evidence="4" key="1">
    <citation type="submission" date="2014-12" db="EMBL/GenBank/DDBJ databases">
        <authorList>
            <person name="Jaenicke S."/>
        </authorList>
    </citation>
    <scope>NUCLEOTIDE SEQUENCE [LARGE SCALE GENOMIC DNA]</scope>
    <source>
        <strain evidence="4">CBS1600</strain>
    </source>
</reference>
<keyword evidence="2 3" id="KW-0143">Chaperone</keyword>
<dbReference type="STRING" id="983966.A0A0H5BZ59"/>
<name>A0A0H5BZ59_CYBJN</name>
<dbReference type="RefSeq" id="XP_020073128.1">
    <property type="nucleotide sequence ID" value="XM_020217879.1"/>
</dbReference>
<protein>
    <recommendedName>
        <fullName evidence="3">Tubulin-specific chaperone A</fullName>
    </recommendedName>
</protein>
<evidence type="ECO:0000313" key="7">
    <source>
        <dbReference type="Proteomes" id="UP000094389"/>
    </source>
</evidence>
<dbReference type="PANTHER" id="PTHR21500">
    <property type="entry name" value="TUBULIN-SPECIFIC CHAPERONE A"/>
    <property type="match status" value="1"/>
</dbReference>
<gene>
    <name evidence="4" type="primary">RBL2</name>
    <name evidence="4" type="ORF">BN1211_0726</name>
    <name evidence="5" type="ORF">CYBJADRAFT_7036</name>
</gene>
<dbReference type="GeneID" id="30992275"/>
<dbReference type="OMA" id="EECEMMI"/>
<dbReference type="PANTHER" id="PTHR21500:SF0">
    <property type="entry name" value="TUBULIN-SPECIFIC CHAPERONE A"/>
    <property type="match status" value="1"/>
</dbReference>
<comment type="similarity">
    <text evidence="1 3">Belongs to the TBCA family.</text>
</comment>
<dbReference type="GO" id="GO:0007023">
    <property type="term" value="P:post-chaperonin tubulin folding pathway"/>
    <property type="evidence" value="ECO:0007669"/>
    <property type="project" value="UniProtKB-UniRule"/>
</dbReference>
<organism evidence="4 6">
    <name type="scientific">Cyberlindnera jadinii (strain ATCC 18201 / CBS 1600 / BCRC 20928 / JCM 3617 / NBRC 0987 / NRRL Y-1542)</name>
    <name type="common">Torula yeast</name>
    <name type="synonym">Candida utilis</name>
    <dbReference type="NCBI Taxonomy" id="983966"/>
    <lineage>
        <taxon>Eukaryota</taxon>
        <taxon>Fungi</taxon>
        <taxon>Dikarya</taxon>
        <taxon>Ascomycota</taxon>
        <taxon>Saccharomycotina</taxon>
        <taxon>Saccharomycetes</taxon>
        <taxon>Phaffomycetales</taxon>
        <taxon>Phaffomycetaceae</taxon>
        <taxon>Cyberlindnera</taxon>
    </lineage>
</organism>
<dbReference type="GO" id="GO:0005829">
    <property type="term" value="C:cytosol"/>
    <property type="evidence" value="ECO:0007669"/>
    <property type="project" value="TreeGrafter"/>
</dbReference>
<proteinExistence type="inferred from homology"/>
<dbReference type="SUPFAM" id="SSF46988">
    <property type="entry name" value="Tubulin chaperone cofactor A"/>
    <property type="match status" value="1"/>
</dbReference>
<accession>A0A0H5BZ59</accession>
<keyword evidence="3" id="KW-0206">Cytoskeleton</keyword>
<accession>A0A1E4S9A5</accession>
<dbReference type="Proteomes" id="UP000094389">
    <property type="component" value="Unassembled WGS sequence"/>
</dbReference>
<dbReference type="Proteomes" id="UP000038830">
    <property type="component" value="Unassembled WGS sequence"/>
</dbReference>
<comment type="subcellular location">
    <subcellularLocation>
        <location evidence="3">Cytoplasm</location>
        <location evidence="3">Cytoskeleton</location>
    </subcellularLocation>
</comment>
<dbReference type="GO" id="GO:0007021">
    <property type="term" value="P:tubulin complex assembly"/>
    <property type="evidence" value="ECO:0007669"/>
    <property type="project" value="UniProtKB-UniRule"/>
</dbReference>
<keyword evidence="7" id="KW-1185">Reference proteome</keyword>
<evidence type="ECO:0000256" key="1">
    <source>
        <dbReference type="ARBA" id="ARBA00006806"/>
    </source>
</evidence>
<evidence type="ECO:0000256" key="2">
    <source>
        <dbReference type="ARBA" id="ARBA00023186"/>
    </source>
</evidence>
<evidence type="ECO:0000313" key="4">
    <source>
        <dbReference type="EMBL" id="CEP20773.1"/>
    </source>
</evidence>
<dbReference type="Gene3D" id="1.20.58.90">
    <property type="match status" value="1"/>
</dbReference>
<keyword evidence="3" id="KW-0963">Cytoplasm</keyword>
<keyword evidence="3" id="KW-0493">Microtubule</keyword>
<dbReference type="Pfam" id="PF02970">
    <property type="entry name" value="TBCA"/>
    <property type="match status" value="1"/>
</dbReference>
<dbReference type="GO" id="GO:0048487">
    <property type="term" value="F:beta-tubulin binding"/>
    <property type="evidence" value="ECO:0007669"/>
    <property type="project" value="InterPro"/>
</dbReference>
<reference evidence="6" key="2">
    <citation type="journal article" date="2015" name="J. Biotechnol.">
        <title>The structure of the Cyberlindnera jadinii genome and its relation to Candida utilis analyzed by the occurrence of single nucleotide polymorphisms.</title>
        <authorList>
            <person name="Rupp O."/>
            <person name="Brinkrolf K."/>
            <person name="Buerth C."/>
            <person name="Kunigo M."/>
            <person name="Schneider J."/>
            <person name="Jaenicke S."/>
            <person name="Goesmann A."/>
            <person name="Puehler A."/>
            <person name="Jaeger K.-E."/>
            <person name="Ernst J.F."/>
        </authorList>
    </citation>
    <scope>NUCLEOTIDE SEQUENCE [LARGE SCALE GENOMIC DNA]</scope>
    <source>
        <strain evidence="6">ATCC 18201 / CBS 1600 / BCRC 20928 / JCM 3617 / NBRC 0987 / NRRL Y-1542</strain>
    </source>
</reference>
<dbReference type="OrthoDB" id="296187at2759"/>
<dbReference type="EMBL" id="CDQK01000001">
    <property type="protein sequence ID" value="CEP20773.1"/>
    <property type="molecule type" value="Genomic_DNA"/>
</dbReference>
<reference evidence="5 7" key="3">
    <citation type="journal article" date="2016" name="Proc. Natl. Acad. Sci. U.S.A.">
        <title>Comparative genomics of biotechnologically important yeasts.</title>
        <authorList>
            <person name="Riley R."/>
            <person name="Haridas S."/>
            <person name="Wolfe K.H."/>
            <person name="Lopes M.R."/>
            <person name="Hittinger C.T."/>
            <person name="Goeker M."/>
            <person name="Salamov A.A."/>
            <person name="Wisecaver J.H."/>
            <person name="Long T.M."/>
            <person name="Calvey C.H."/>
            <person name="Aerts A.L."/>
            <person name="Barry K.W."/>
            <person name="Choi C."/>
            <person name="Clum A."/>
            <person name="Coughlan A.Y."/>
            <person name="Deshpande S."/>
            <person name="Douglass A.P."/>
            <person name="Hanson S.J."/>
            <person name="Klenk H.-P."/>
            <person name="LaButti K.M."/>
            <person name="Lapidus A."/>
            <person name="Lindquist E.A."/>
            <person name="Lipzen A.M."/>
            <person name="Meier-Kolthoff J.P."/>
            <person name="Ohm R.A."/>
            <person name="Otillar R.P."/>
            <person name="Pangilinan J.L."/>
            <person name="Peng Y."/>
            <person name="Rokas A."/>
            <person name="Rosa C.A."/>
            <person name="Scheuner C."/>
            <person name="Sibirny A.A."/>
            <person name="Slot J.C."/>
            <person name="Stielow J.B."/>
            <person name="Sun H."/>
            <person name="Kurtzman C.P."/>
            <person name="Blackwell M."/>
            <person name="Grigoriev I.V."/>
            <person name="Jeffries T.W."/>
        </authorList>
    </citation>
    <scope>NUCLEOTIDE SEQUENCE [LARGE SCALE GENOMIC DNA]</scope>
    <source>
        <strain evidence="7">ATCC 18201 / CBS 1600 / BCRC 20928 / JCM 3617 / NBRC 0987 / NRRL Y-1542</strain>
        <strain evidence="5">NRRL Y-1542</strain>
    </source>
</reference>
<evidence type="ECO:0000256" key="3">
    <source>
        <dbReference type="RuleBase" id="RU364030"/>
    </source>
</evidence>
<dbReference type="InterPro" id="IPR036126">
    <property type="entry name" value="TBCA_sf"/>
</dbReference>
<dbReference type="GO" id="GO:0005874">
    <property type="term" value="C:microtubule"/>
    <property type="evidence" value="ECO:0007669"/>
    <property type="project" value="UniProtKB-KW"/>
</dbReference>
<dbReference type="InterPro" id="IPR004226">
    <property type="entry name" value="TBCA"/>
</dbReference>
<evidence type="ECO:0000313" key="6">
    <source>
        <dbReference type="Proteomes" id="UP000038830"/>
    </source>
</evidence>
<comment type="subunit">
    <text evidence="3">Supercomplex made of cofactors A to E. Cofactors A and D function by capturing and stabilizing tubulin in a quasi-native conformation. Cofactor E binds to the cofactor D-tubulin complex; interaction with cofactor C then causes the release of tubulin polypeptides that are committed to the native state.</text>
</comment>